<dbReference type="Proteomes" id="UP000193367">
    <property type="component" value="Unassembled WGS sequence"/>
</dbReference>
<proteinExistence type="predicted"/>
<accession>A0A1X1K5K2</accession>
<evidence type="ECO:0000313" key="1">
    <source>
        <dbReference type="EMBL" id="ORO94742.1"/>
    </source>
</evidence>
<reference evidence="1 2" key="1">
    <citation type="journal article" date="2016" name="Eur. J. Clin. Microbiol. Infect. Dis.">
        <title>Whole genome sequencing as a tool for phylogenetic analysis of clinical strains of Mitis group streptococci.</title>
        <authorList>
            <person name="Rasmussen L.H."/>
            <person name="Dargis R."/>
            <person name="Hojholt K."/>
            <person name="Christensen J.J."/>
            <person name="Skovgaard O."/>
            <person name="Justesen U.S."/>
            <person name="Rosenvinge F.S."/>
            <person name="Moser C."/>
            <person name="Lukjancenko O."/>
            <person name="Rasmussen S."/>
            <person name="Nielsen X.C."/>
        </authorList>
    </citation>
    <scope>NUCLEOTIDE SEQUENCE [LARGE SCALE GENOMIC DNA]</scope>
    <source>
        <strain evidence="1 2">RH_17439_08</strain>
    </source>
</reference>
<comment type="caution">
    <text evidence="1">The sequence shown here is derived from an EMBL/GenBank/DDBJ whole genome shotgun (WGS) entry which is preliminary data.</text>
</comment>
<sequence length="80" mass="9182">MTMISLKAEVHCPFCGECYVRKVGPNAKSLLCRFCRMSIYLKWKTKTRLGTDKHGFARIADEPFNGNEIVEDLNEVFGHE</sequence>
<dbReference type="EMBL" id="NCVH01000031">
    <property type="protein sequence ID" value="ORO94742.1"/>
    <property type="molecule type" value="Genomic_DNA"/>
</dbReference>
<evidence type="ECO:0000313" key="2">
    <source>
        <dbReference type="Proteomes" id="UP000193367"/>
    </source>
</evidence>
<gene>
    <name evidence="1" type="ORF">B7698_05720</name>
</gene>
<dbReference type="AlphaFoldDB" id="A0A1X1K5K2"/>
<protein>
    <submittedName>
        <fullName evidence="1">Uncharacterized protein</fullName>
    </submittedName>
</protein>
<name>A0A1X1K5K2_STRMT</name>
<organism evidence="1 2">
    <name type="scientific">Streptococcus mitis</name>
    <dbReference type="NCBI Taxonomy" id="28037"/>
    <lineage>
        <taxon>Bacteria</taxon>
        <taxon>Bacillati</taxon>
        <taxon>Bacillota</taxon>
        <taxon>Bacilli</taxon>
        <taxon>Lactobacillales</taxon>
        <taxon>Streptococcaceae</taxon>
        <taxon>Streptococcus</taxon>
        <taxon>Streptococcus mitis group</taxon>
    </lineage>
</organism>